<keyword evidence="14" id="KW-1185">Reference proteome</keyword>
<sequence>MQAVSGGFGLSEMFGGVVIARWTYVMTSQSLVLQRHAQTPHRVILSGTPIQNNLTELWSLFDFVFPGRLGTLPVFQNQFTIPINLGGFANATNVAVQTAYKCACVLRDLINPYLLRRMKADVAADLPKKSEQLTKAQRDAYEEFLRSKEMDSIMEGRRHALYGIDIVRKICNHPDILNREIMKNDPTYGQPSKSGKMVVVQALLELWKQQGHRVLLFSQTRTAQDILERMVRTLGYQYRRMDGTTPVQYRVALVDEFNARPEIYVFLLTTKVGGLGVNLTGADRVVIFDPDWVGIGRARLTQNPSTDMQARERAWRLGQKRDVTIYRLMTSGTIEEKIYHRQIFKQFLTNKILKDPKQKRFFNAHNLQDLFTLTGDDVAGTETGELFKGSEITVRPKAPPKDKGKKAGKKKRGRNGDDEGQLRALDGVKGVEEYRPPNEDDADDQVAIKKEDGMEVEGGASYGAGSAADESHILKSLFEMTGIHSALKHDQIMDAARPEDMIVEREGAYWRLRGRVGAVAVLRESRKRRNRSEVGVPTWTGRSGAAGAPRQALVAPRFGTKPNAILKPSALPSESATSTASSVPTVSTGFGSGSMSGFRGLGGMVTSSSSSSLLAGMRDRKAAEKGANGIADVVVAPEITLAPSSREGLIVRIRDYLYEHGGRAGSKQIVDKFRLDIGEEEVIVFRKMLKGIARFEKDPIDGNGYWVLKAEFY</sequence>
<proteinExistence type="inferred from homology"/>
<dbReference type="SMART" id="SM00490">
    <property type="entry name" value="HELICc"/>
    <property type="match status" value="1"/>
</dbReference>
<evidence type="ECO:0000256" key="10">
    <source>
        <dbReference type="ARBA" id="ARBA00023242"/>
    </source>
</evidence>
<keyword evidence="6" id="KW-0347">Helicase</keyword>
<evidence type="ECO:0000313" key="13">
    <source>
        <dbReference type="EMBL" id="RUP09778.1"/>
    </source>
</evidence>
<dbReference type="CDD" id="cd18793">
    <property type="entry name" value="SF2_C_SNF"/>
    <property type="match status" value="1"/>
</dbReference>
<dbReference type="InterPro" id="IPR050496">
    <property type="entry name" value="SNF2_RAD54_helicase_repair"/>
</dbReference>
<gene>
    <name evidence="13" type="ORF">BC936DRAFT_140031</name>
</gene>
<evidence type="ECO:0000256" key="3">
    <source>
        <dbReference type="ARBA" id="ARBA00022741"/>
    </source>
</evidence>
<evidence type="ECO:0000313" key="14">
    <source>
        <dbReference type="Proteomes" id="UP000268093"/>
    </source>
</evidence>
<name>A0A433B414_9FUNG</name>
<comment type="caution">
    <text evidence="13">The sequence shown here is derived from an EMBL/GenBank/DDBJ whole genome shotgun (WGS) entry which is preliminary data.</text>
</comment>
<dbReference type="Pfam" id="PF00271">
    <property type="entry name" value="Helicase_C"/>
    <property type="match status" value="1"/>
</dbReference>
<evidence type="ECO:0000256" key="1">
    <source>
        <dbReference type="ARBA" id="ARBA00004123"/>
    </source>
</evidence>
<evidence type="ECO:0000259" key="12">
    <source>
        <dbReference type="PROSITE" id="PS51194"/>
    </source>
</evidence>
<dbReference type="Gene3D" id="3.40.50.10810">
    <property type="entry name" value="Tandem AAA-ATPase domain"/>
    <property type="match status" value="1"/>
</dbReference>
<dbReference type="SUPFAM" id="SSF52540">
    <property type="entry name" value="P-loop containing nucleoside triphosphate hydrolases"/>
    <property type="match status" value="2"/>
</dbReference>
<keyword evidence="8" id="KW-0238">DNA-binding</keyword>
<dbReference type="GO" id="GO:0006283">
    <property type="term" value="P:transcription-coupled nucleotide-excision repair"/>
    <property type="evidence" value="ECO:0007669"/>
    <property type="project" value="TreeGrafter"/>
</dbReference>
<dbReference type="GO" id="GO:0005524">
    <property type="term" value="F:ATP binding"/>
    <property type="evidence" value="ECO:0007669"/>
    <property type="project" value="InterPro"/>
</dbReference>
<feature type="compositionally biased region" description="Basic residues" evidence="11">
    <location>
        <begin position="403"/>
        <end position="413"/>
    </location>
</feature>
<dbReference type="CDD" id="cd22254">
    <property type="entry name" value="CSB_WHD"/>
    <property type="match status" value="1"/>
</dbReference>
<evidence type="ECO:0000256" key="9">
    <source>
        <dbReference type="ARBA" id="ARBA00023204"/>
    </source>
</evidence>
<feature type="region of interest" description="Disordered" evidence="11">
    <location>
        <begin position="393"/>
        <end position="445"/>
    </location>
</feature>
<dbReference type="GO" id="GO:0008094">
    <property type="term" value="F:ATP-dependent activity, acting on DNA"/>
    <property type="evidence" value="ECO:0007669"/>
    <property type="project" value="TreeGrafter"/>
</dbReference>
<dbReference type="PROSITE" id="PS51194">
    <property type="entry name" value="HELICASE_CTER"/>
    <property type="match status" value="1"/>
</dbReference>
<dbReference type="Gene3D" id="3.40.50.300">
    <property type="entry name" value="P-loop containing nucleotide triphosphate hydrolases"/>
    <property type="match status" value="1"/>
</dbReference>
<dbReference type="Proteomes" id="UP000268093">
    <property type="component" value="Unassembled WGS sequence"/>
</dbReference>
<keyword evidence="9" id="KW-0234">DNA repair</keyword>
<organism evidence="13 14">
    <name type="scientific">Jimgerdemannia flammicorona</name>
    <dbReference type="NCBI Taxonomy" id="994334"/>
    <lineage>
        <taxon>Eukaryota</taxon>
        <taxon>Fungi</taxon>
        <taxon>Fungi incertae sedis</taxon>
        <taxon>Mucoromycota</taxon>
        <taxon>Mucoromycotina</taxon>
        <taxon>Endogonomycetes</taxon>
        <taxon>Endogonales</taxon>
        <taxon>Endogonaceae</taxon>
        <taxon>Jimgerdemannia</taxon>
    </lineage>
</organism>
<evidence type="ECO:0000256" key="8">
    <source>
        <dbReference type="ARBA" id="ARBA00023125"/>
    </source>
</evidence>
<dbReference type="Pfam" id="PF25875">
    <property type="entry name" value="WHD_Rad26_CSB"/>
    <property type="match status" value="1"/>
</dbReference>
<evidence type="ECO:0000256" key="2">
    <source>
        <dbReference type="ARBA" id="ARBA00007025"/>
    </source>
</evidence>
<keyword evidence="3" id="KW-0547">Nucleotide-binding</keyword>
<keyword evidence="5" id="KW-0378">Hydrolase</keyword>
<dbReference type="AlphaFoldDB" id="A0A433B414"/>
<dbReference type="GO" id="GO:0016787">
    <property type="term" value="F:hydrolase activity"/>
    <property type="evidence" value="ECO:0007669"/>
    <property type="project" value="UniProtKB-KW"/>
</dbReference>
<feature type="domain" description="Helicase C-terminal" evidence="12">
    <location>
        <begin position="198"/>
        <end position="368"/>
    </location>
</feature>
<accession>A0A433B414</accession>
<dbReference type="InterPro" id="IPR038718">
    <property type="entry name" value="SNF2-like_sf"/>
</dbReference>
<dbReference type="InterPro" id="IPR049730">
    <property type="entry name" value="SNF2/RAD54-like_C"/>
</dbReference>
<feature type="compositionally biased region" description="Basic and acidic residues" evidence="11">
    <location>
        <begin position="429"/>
        <end position="438"/>
    </location>
</feature>
<protein>
    <submittedName>
        <fullName evidence="13">Putative RAD26</fullName>
    </submittedName>
</protein>
<dbReference type="OrthoDB" id="413460at2759"/>
<dbReference type="PANTHER" id="PTHR45629:SF7">
    <property type="entry name" value="DNA EXCISION REPAIR PROTEIN ERCC-6-RELATED"/>
    <property type="match status" value="1"/>
</dbReference>
<evidence type="ECO:0000256" key="7">
    <source>
        <dbReference type="ARBA" id="ARBA00022840"/>
    </source>
</evidence>
<dbReference type="Pfam" id="PF00176">
    <property type="entry name" value="SNF2-rel_dom"/>
    <property type="match status" value="1"/>
</dbReference>
<dbReference type="InterPro" id="IPR001650">
    <property type="entry name" value="Helicase_C-like"/>
</dbReference>
<dbReference type="GO" id="GO:0005634">
    <property type="term" value="C:nucleus"/>
    <property type="evidence" value="ECO:0007669"/>
    <property type="project" value="TreeGrafter"/>
</dbReference>
<dbReference type="InterPro" id="IPR058951">
    <property type="entry name" value="WHD_Rad26_CSB-like"/>
</dbReference>
<dbReference type="InterPro" id="IPR027417">
    <property type="entry name" value="P-loop_NTPase"/>
</dbReference>
<dbReference type="PANTHER" id="PTHR45629">
    <property type="entry name" value="SNF2/RAD54 FAMILY MEMBER"/>
    <property type="match status" value="1"/>
</dbReference>
<reference evidence="13 14" key="1">
    <citation type="journal article" date="2018" name="New Phytol.">
        <title>Phylogenomics of Endogonaceae and evolution of mycorrhizas within Mucoromycota.</title>
        <authorList>
            <person name="Chang Y."/>
            <person name="Desiro A."/>
            <person name="Na H."/>
            <person name="Sandor L."/>
            <person name="Lipzen A."/>
            <person name="Clum A."/>
            <person name="Barry K."/>
            <person name="Grigoriev I.V."/>
            <person name="Martin F.M."/>
            <person name="Stajich J.E."/>
            <person name="Smith M.E."/>
            <person name="Bonito G."/>
            <person name="Spatafora J.W."/>
        </authorList>
    </citation>
    <scope>NUCLEOTIDE SEQUENCE [LARGE SCALE GENOMIC DNA]</scope>
    <source>
        <strain evidence="13 14">GMNB39</strain>
    </source>
</reference>
<keyword evidence="7" id="KW-0067">ATP-binding</keyword>
<evidence type="ECO:0000256" key="6">
    <source>
        <dbReference type="ARBA" id="ARBA00022806"/>
    </source>
</evidence>
<evidence type="ECO:0000256" key="4">
    <source>
        <dbReference type="ARBA" id="ARBA00022763"/>
    </source>
</evidence>
<feature type="region of interest" description="Disordered" evidence="11">
    <location>
        <begin position="569"/>
        <end position="589"/>
    </location>
</feature>
<dbReference type="InterPro" id="IPR000330">
    <property type="entry name" value="SNF2_N"/>
</dbReference>
<keyword evidence="10" id="KW-0539">Nucleus</keyword>
<evidence type="ECO:0000256" key="5">
    <source>
        <dbReference type="ARBA" id="ARBA00022801"/>
    </source>
</evidence>
<dbReference type="EMBL" id="RBNI01016306">
    <property type="protein sequence ID" value="RUP09778.1"/>
    <property type="molecule type" value="Genomic_DNA"/>
</dbReference>
<evidence type="ECO:0000256" key="11">
    <source>
        <dbReference type="SAM" id="MobiDB-lite"/>
    </source>
</evidence>
<comment type="subcellular location">
    <subcellularLocation>
        <location evidence="1">Nucleus</location>
    </subcellularLocation>
</comment>
<keyword evidence="4" id="KW-0227">DNA damage</keyword>
<comment type="similarity">
    <text evidence="2">Belongs to the SNF2/RAD54 helicase family.</text>
</comment>